<comment type="caution">
    <text evidence="2">The sequence shown here is derived from an EMBL/GenBank/DDBJ whole genome shotgun (WGS) entry which is preliminary data.</text>
</comment>
<keyword evidence="1" id="KW-0472">Membrane</keyword>
<protein>
    <recommendedName>
        <fullName evidence="4">DUF2946 domain-containing protein</fullName>
    </recommendedName>
</protein>
<dbReference type="EMBL" id="QZCG01000014">
    <property type="protein sequence ID" value="RJE82687.1"/>
    <property type="molecule type" value="Genomic_DNA"/>
</dbReference>
<keyword evidence="1" id="KW-0812">Transmembrane</keyword>
<evidence type="ECO:0008006" key="4">
    <source>
        <dbReference type="Google" id="ProtNLM"/>
    </source>
</evidence>
<organism evidence="2 3">
    <name type="scientific">Paracoccus onubensis</name>
    <dbReference type="NCBI Taxonomy" id="1675788"/>
    <lineage>
        <taxon>Bacteria</taxon>
        <taxon>Pseudomonadati</taxon>
        <taxon>Pseudomonadota</taxon>
        <taxon>Alphaproteobacteria</taxon>
        <taxon>Rhodobacterales</taxon>
        <taxon>Paracoccaceae</taxon>
        <taxon>Paracoccus</taxon>
    </lineage>
</organism>
<proteinExistence type="predicted"/>
<reference evidence="3" key="1">
    <citation type="submission" date="2018-09" db="EMBL/GenBank/DDBJ databases">
        <title>Acidovorax cavernicola nov. sp. isolated from Gruta de las Maravillas (Aracena, Spain).</title>
        <authorList>
            <person name="Jurado V."/>
            <person name="Gutierrez-Patricio S."/>
            <person name="Gonzalez-Pimentel J.L."/>
            <person name="Miller A.Z."/>
            <person name="Laiz L."/>
            <person name="Saiz-Jimenez C."/>
        </authorList>
    </citation>
    <scope>NUCLEOTIDE SEQUENCE [LARGE SCALE GENOMIC DNA]</scope>
    <source>
        <strain evidence="3">1011MAR3C25</strain>
    </source>
</reference>
<evidence type="ECO:0000313" key="3">
    <source>
        <dbReference type="Proteomes" id="UP000284202"/>
    </source>
</evidence>
<gene>
    <name evidence="2" type="ORF">D3P04_18580</name>
</gene>
<keyword evidence="3" id="KW-1185">Reference proteome</keyword>
<evidence type="ECO:0000313" key="2">
    <source>
        <dbReference type="EMBL" id="RJE82687.1"/>
    </source>
</evidence>
<keyword evidence="1" id="KW-1133">Transmembrane helix</keyword>
<sequence length="166" mass="17879">MRAGRANCNAANVIRAQRGAEWQAAALGKGFARGYLFRMWRKIFSTMFFLLLGFAPIQVAVHSADMSFAQMQQDVMPEMSGQSITPHDHVATDDGARDSMSDHNSHRIKCPTSSSSCCMWNCPGLTADEAVPVAELAAGIHDLPPAAVARGLSLPVNDPPPKLLSL</sequence>
<name>A0A418SP91_9RHOB</name>
<accession>A0A418SP91</accession>
<dbReference type="Proteomes" id="UP000284202">
    <property type="component" value="Unassembled WGS sequence"/>
</dbReference>
<dbReference type="AlphaFoldDB" id="A0A418SP91"/>
<feature type="transmembrane region" description="Helical" evidence="1">
    <location>
        <begin position="43"/>
        <end position="61"/>
    </location>
</feature>
<evidence type="ECO:0000256" key="1">
    <source>
        <dbReference type="SAM" id="Phobius"/>
    </source>
</evidence>